<feature type="region of interest" description="Disordered" evidence="1">
    <location>
        <begin position="32"/>
        <end position="63"/>
    </location>
</feature>
<dbReference type="EMBL" id="VOBQ01000021">
    <property type="protein sequence ID" value="TWO68004.1"/>
    <property type="molecule type" value="Genomic_DNA"/>
</dbReference>
<evidence type="ECO:0000313" key="3">
    <source>
        <dbReference type="EMBL" id="TWO68004.1"/>
    </source>
</evidence>
<sequence length="109" mass="11745">MALRMFAALLAMAAVSAPALAGDVVHPATNEMGYTVHPDHARPGKTRAQVESELEQARQSPSWASIRVGVTPTPFASQLTREQVEADLLRAQQHPSWSTRRVGGAVTMN</sequence>
<dbReference type="Proteomes" id="UP000318199">
    <property type="component" value="Unassembled WGS sequence"/>
</dbReference>
<protein>
    <submittedName>
        <fullName evidence="3">DUF4148 domain-containing protein</fullName>
    </submittedName>
</protein>
<dbReference type="OrthoDB" id="8526877at2"/>
<dbReference type="InterPro" id="IPR025421">
    <property type="entry name" value="DUF4148"/>
</dbReference>
<keyword evidence="2" id="KW-0732">Signal</keyword>
<dbReference type="RefSeq" id="WP_145895665.1">
    <property type="nucleotide sequence ID" value="NZ_VOBQ01000021.1"/>
</dbReference>
<accession>A0A562ZII4</accession>
<evidence type="ECO:0000256" key="1">
    <source>
        <dbReference type="SAM" id="MobiDB-lite"/>
    </source>
</evidence>
<dbReference type="Pfam" id="PF13663">
    <property type="entry name" value="DUF4148"/>
    <property type="match status" value="1"/>
</dbReference>
<gene>
    <name evidence="3" type="ORF">FN976_23950</name>
</gene>
<name>A0A562ZII4_9BURK</name>
<feature type="chain" id="PRO_5021955474" evidence="2">
    <location>
        <begin position="22"/>
        <end position="109"/>
    </location>
</feature>
<comment type="caution">
    <text evidence="3">The sequence shown here is derived from an EMBL/GenBank/DDBJ whole genome shotgun (WGS) entry which is preliminary data.</text>
</comment>
<feature type="signal peptide" evidence="2">
    <location>
        <begin position="1"/>
        <end position="21"/>
    </location>
</feature>
<dbReference type="AlphaFoldDB" id="A0A562ZII4"/>
<proteinExistence type="predicted"/>
<keyword evidence="4" id="KW-1185">Reference proteome</keyword>
<organism evidence="3 4">
    <name type="scientific">Caenimonas sedimenti</name>
    <dbReference type="NCBI Taxonomy" id="2596921"/>
    <lineage>
        <taxon>Bacteria</taxon>
        <taxon>Pseudomonadati</taxon>
        <taxon>Pseudomonadota</taxon>
        <taxon>Betaproteobacteria</taxon>
        <taxon>Burkholderiales</taxon>
        <taxon>Comamonadaceae</taxon>
        <taxon>Caenimonas</taxon>
    </lineage>
</organism>
<reference evidence="3 4" key="1">
    <citation type="submission" date="2019-07" db="EMBL/GenBank/DDBJ databases">
        <title>Caenimonas sedimenti sp. nov., isolated from activated sludge.</title>
        <authorList>
            <person name="Xu J."/>
        </authorList>
    </citation>
    <scope>NUCLEOTIDE SEQUENCE [LARGE SCALE GENOMIC DNA]</scope>
    <source>
        <strain evidence="3 4">HX-9-20</strain>
    </source>
</reference>
<evidence type="ECO:0000256" key="2">
    <source>
        <dbReference type="SAM" id="SignalP"/>
    </source>
</evidence>
<evidence type="ECO:0000313" key="4">
    <source>
        <dbReference type="Proteomes" id="UP000318199"/>
    </source>
</evidence>